<evidence type="ECO:0000256" key="1">
    <source>
        <dbReference type="SAM" id="Coils"/>
    </source>
</evidence>
<protein>
    <submittedName>
        <fullName evidence="2">Uncharacterized protein</fullName>
    </submittedName>
</protein>
<proteinExistence type="predicted"/>
<feature type="coiled-coil region" evidence="1">
    <location>
        <begin position="1"/>
        <end position="43"/>
    </location>
</feature>
<feature type="non-terminal residue" evidence="2">
    <location>
        <position position="139"/>
    </location>
</feature>
<keyword evidence="1" id="KW-0175">Coiled coil</keyword>
<evidence type="ECO:0000313" key="2">
    <source>
        <dbReference type="EMBL" id="CAH9074490.1"/>
    </source>
</evidence>
<organism evidence="2 3">
    <name type="scientific">Cuscuta europaea</name>
    <name type="common">European dodder</name>
    <dbReference type="NCBI Taxonomy" id="41803"/>
    <lineage>
        <taxon>Eukaryota</taxon>
        <taxon>Viridiplantae</taxon>
        <taxon>Streptophyta</taxon>
        <taxon>Embryophyta</taxon>
        <taxon>Tracheophyta</taxon>
        <taxon>Spermatophyta</taxon>
        <taxon>Magnoliopsida</taxon>
        <taxon>eudicotyledons</taxon>
        <taxon>Gunneridae</taxon>
        <taxon>Pentapetalae</taxon>
        <taxon>asterids</taxon>
        <taxon>lamiids</taxon>
        <taxon>Solanales</taxon>
        <taxon>Convolvulaceae</taxon>
        <taxon>Cuscuteae</taxon>
        <taxon>Cuscuta</taxon>
        <taxon>Cuscuta subgen. Cuscuta</taxon>
    </lineage>
</organism>
<reference evidence="2" key="1">
    <citation type="submission" date="2022-07" db="EMBL/GenBank/DDBJ databases">
        <authorList>
            <person name="Macas J."/>
            <person name="Novak P."/>
            <person name="Neumann P."/>
        </authorList>
    </citation>
    <scope>NUCLEOTIDE SEQUENCE</scope>
</reference>
<accession>A0A9P1E231</accession>
<dbReference type="AlphaFoldDB" id="A0A9P1E231"/>
<name>A0A9P1E231_CUSEU</name>
<dbReference type="OrthoDB" id="1326796at2759"/>
<gene>
    <name evidence="2" type="ORF">CEURO_LOCUS5171</name>
</gene>
<evidence type="ECO:0000313" key="3">
    <source>
        <dbReference type="Proteomes" id="UP001152484"/>
    </source>
</evidence>
<comment type="caution">
    <text evidence="2">The sequence shown here is derived from an EMBL/GenBank/DDBJ whole genome shotgun (WGS) entry which is preliminary data.</text>
</comment>
<dbReference type="Proteomes" id="UP001152484">
    <property type="component" value="Unassembled WGS sequence"/>
</dbReference>
<keyword evidence="3" id="KW-1185">Reference proteome</keyword>
<sequence length="139" mass="14571">MVRLEEELRQAKAVAEKATNEKAEAERAAAEAAKKGAEEAEAAKVEAVAGAVASFISEGWRAEGHKDWVASVVEASADEWVRGPGAMWLARKGEDYYAGGSSSPTPSSTGGLPNTSGWTKRTLILQLTASPLQLDPAAC</sequence>
<dbReference type="EMBL" id="CAMAPE010000009">
    <property type="protein sequence ID" value="CAH9074490.1"/>
    <property type="molecule type" value="Genomic_DNA"/>
</dbReference>